<dbReference type="GO" id="GO:0016853">
    <property type="term" value="F:isomerase activity"/>
    <property type="evidence" value="ECO:0007669"/>
    <property type="project" value="UniProtKB-KW"/>
</dbReference>
<feature type="domain" description="Xylose isomerase-like TIM barrel" evidence="1">
    <location>
        <begin position="22"/>
        <end position="184"/>
    </location>
</feature>
<dbReference type="AlphaFoldDB" id="A0A1H4DS05"/>
<evidence type="ECO:0000259" key="1">
    <source>
        <dbReference type="Pfam" id="PF01261"/>
    </source>
</evidence>
<evidence type="ECO:0000313" key="2">
    <source>
        <dbReference type="EMBL" id="SEA75521.1"/>
    </source>
</evidence>
<dbReference type="Proteomes" id="UP000198850">
    <property type="component" value="Unassembled WGS sequence"/>
</dbReference>
<dbReference type="RefSeq" id="WP_090556590.1">
    <property type="nucleotide sequence ID" value="NZ_FNRA01000005.1"/>
</dbReference>
<evidence type="ECO:0000313" key="3">
    <source>
        <dbReference type="Proteomes" id="UP000198850"/>
    </source>
</evidence>
<proteinExistence type="predicted"/>
<dbReference type="OrthoDB" id="2555274at2"/>
<keyword evidence="3" id="KW-1185">Reference proteome</keyword>
<name>A0A1H4DS05_9SPHI</name>
<dbReference type="InterPro" id="IPR013022">
    <property type="entry name" value="Xyl_isomerase-like_TIM-brl"/>
</dbReference>
<reference evidence="2 3" key="1">
    <citation type="submission" date="2016-10" db="EMBL/GenBank/DDBJ databases">
        <authorList>
            <person name="de Groot N.N."/>
        </authorList>
    </citation>
    <scope>NUCLEOTIDE SEQUENCE [LARGE SCALE GENOMIC DNA]</scope>
    <source>
        <strain evidence="2 3">DSM 19033</strain>
    </source>
</reference>
<dbReference type="SUPFAM" id="SSF51658">
    <property type="entry name" value="Xylose isomerase-like"/>
    <property type="match status" value="1"/>
</dbReference>
<gene>
    <name evidence="2" type="ORF">SAMN05443550_10579</name>
</gene>
<dbReference type="InterPro" id="IPR036237">
    <property type="entry name" value="Xyl_isomerase-like_sf"/>
</dbReference>
<dbReference type="EMBL" id="FNRA01000005">
    <property type="protein sequence ID" value="SEA75521.1"/>
    <property type="molecule type" value="Genomic_DNA"/>
</dbReference>
<accession>A0A1H4DS05</accession>
<dbReference type="STRING" id="425514.SAMN05443550_10579"/>
<sequence length="279" mass="32329">MEILFFCTRWGSEELKWADFSRKVKDAGFDGVEASLPLHPGDQENMMESLSKYDLKLIGLHWDTVTHNFGRHKAEMEQRLFALAAIDPLFITSHTGKDHFSFEQNIELLSRAEEISLSTGVPVLHETHRGKFSFAVHQTKLFLERLPWLKLTLDISHWYTVAESYLQDQHEALELALFHTSHIHSRVGFTQGPQITDPRYHEWQEALQHHLICWDKVLNIQKNEGAQFFTFTSEFGPYPYMPSAIAANAVAGCQWDLNNYMKDLLKGRYTNHLTKYYAG</sequence>
<dbReference type="Gene3D" id="3.20.20.150">
    <property type="entry name" value="Divalent-metal-dependent TIM barrel enzymes"/>
    <property type="match status" value="1"/>
</dbReference>
<protein>
    <submittedName>
        <fullName evidence="2">Sugar phosphate isomerase/epimerase</fullName>
    </submittedName>
</protein>
<dbReference type="Pfam" id="PF01261">
    <property type="entry name" value="AP_endonuc_2"/>
    <property type="match status" value="1"/>
</dbReference>
<organism evidence="2 3">
    <name type="scientific">Pedobacter hartonius</name>
    <dbReference type="NCBI Taxonomy" id="425514"/>
    <lineage>
        <taxon>Bacteria</taxon>
        <taxon>Pseudomonadati</taxon>
        <taxon>Bacteroidota</taxon>
        <taxon>Sphingobacteriia</taxon>
        <taxon>Sphingobacteriales</taxon>
        <taxon>Sphingobacteriaceae</taxon>
        <taxon>Pedobacter</taxon>
    </lineage>
</organism>
<keyword evidence="2" id="KW-0413">Isomerase</keyword>